<reference evidence="2" key="1">
    <citation type="submission" date="2025-08" db="UniProtKB">
        <authorList>
            <consortium name="RefSeq"/>
        </authorList>
    </citation>
    <scope>IDENTIFICATION</scope>
    <source>
        <tissue evidence="2">Whole body</tissue>
    </source>
</reference>
<dbReference type="Proteomes" id="UP000504618">
    <property type="component" value="Unplaced"/>
</dbReference>
<evidence type="ECO:0000313" key="2">
    <source>
        <dbReference type="RefSeq" id="XP_024889110.1"/>
    </source>
</evidence>
<name>A0A6J1R8G6_9HYME</name>
<proteinExistence type="predicted"/>
<accession>A0A6J1R8G6</accession>
<evidence type="ECO:0000313" key="1">
    <source>
        <dbReference type="Proteomes" id="UP000504618"/>
    </source>
</evidence>
<sequence length="158" mass="17923">MTETTGPLPYYTSYTIIPNISNSAMLCYGSGYIMNSSTQWQRSTDHIMTPFVQSQEPPHPLQHEILQQLAATLQQYFNVAAMLLQVAAIFRAVEDYWPVQLSEQMTEGPILYTYYTRPTFPNSTGYVTDPSAQLISTGYMYGSLRAKSRTTWIPCLII</sequence>
<keyword evidence="1" id="KW-1185">Reference proteome</keyword>
<dbReference type="GeneID" id="112465673"/>
<dbReference type="AlphaFoldDB" id="A0A6J1R8G6"/>
<organism evidence="1 2">
    <name type="scientific">Temnothorax curvispinosus</name>
    <dbReference type="NCBI Taxonomy" id="300111"/>
    <lineage>
        <taxon>Eukaryota</taxon>
        <taxon>Metazoa</taxon>
        <taxon>Ecdysozoa</taxon>
        <taxon>Arthropoda</taxon>
        <taxon>Hexapoda</taxon>
        <taxon>Insecta</taxon>
        <taxon>Pterygota</taxon>
        <taxon>Neoptera</taxon>
        <taxon>Endopterygota</taxon>
        <taxon>Hymenoptera</taxon>
        <taxon>Apocrita</taxon>
        <taxon>Aculeata</taxon>
        <taxon>Formicoidea</taxon>
        <taxon>Formicidae</taxon>
        <taxon>Myrmicinae</taxon>
        <taxon>Temnothorax</taxon>
    </lineage>
</organism>
<dbReference type="RefSeq" id="XP_024889110.1">
    <property type="nucleotide sequence ID" value="XM_025033342.1"/>
</dbReference>
<gene>
    <name evidence="2" type="primary">LOC112465673</name>
</gene>
<protein>
    <submittedName>
        <fullName evidence="2">Uncharacterized protein LOC112465673</fullName>
    </submittedName>
</protein>